<organism evidence="2 3">
    <name type="scientific">Peribacillus faecalis</name>
    <dbReference type="NCBI Taxonomy" id="2772559"/>
    <lineage>
        <taxon>Bacteria</taxon>
        <taxon>Bacillati</taxon>
        <taxon>Bacillota</taxon>
        <taxon>Bacilli</taxon>
        <taxon>Bacillales</taxon>
        <taxon>Bacillaceae</taxon>
        <taxon>Peribacillus</taxon>
    </lineage>
</organism>
<sequence length="457" mass="52452">MKLNRFQKMVLGKDLAKNIEDRNRNYVSFFGGGGIFQRAFQEVSMGELLSIPTARKLVEQISGTMASFDVVIFKADTKLGKVKTNDYRHKLLNKESNPFLGSYQWKKTVATDLLCKGHHYSYIKRKGNKIVGFYPVTNVMVSYAYDDMGLPIHQVIEATLNNKRIKGDYTDFFILENPNGGVLANATILRQLLSERNAMSEALENGSYVDKYLSAEGRLSESTLEKLRSSWDSNYSGNNRSKRTVLLEEGLKLNTIDNNNPLIQMIEAWEKRELKQISLLFGLPNTQTLESVNVSVKQLGTLLLQQVYMPMCEHIESEIERQLLLESEKDNLIVELDTTSLVRLDETEKAETYGKLFKDGIFSKNQLNDMLLLPREEHDYYYHTQASVLMYKEEIDKQSIVDRTIVMNTLATEQQSKTNQDQEINNKKENIIVSNSNDMEDKENIVEQKDGKKDQEE</sequence>
<gene>
    <name evidence="2" type="ORF">IEO70_02210</name>
</gene>
<dbReference type="InterPro" id="IPR006944">
    <property type="entry name" value="Phage/GTA_portal"/>
</dbReference>
<reference evidence="2" key="1">
    <citation type="submission" date="2020-09" db="EMBL/GenBank/DDBJ databases">
        <title>Bacillus faecalis sp. nov., a moderately halophilic bacterium isolated from cow faeces.</title>
        <authorList>
            <person name="Jiang L."/>
            <person name="Lee J."/>
        </authorList>
    </citation>
    <scope>NUCLEOTIDE SEQUENCE</scope>
    <source>
        <strain evidence="2">AGMB 02131</strain>
    </source>
</reference>
<feature type="region of interest" description="Disordered" evidence="1">
    <location>
        <begin position="414"/>
        <end position="457"/>
    </location>
</feature>
<dbReference type="EMBL" id="JACXSI010000003">
    <property type="protein sequence ID" value="MBD3107181.1"/>
    <property type="molecule type" value="Genomic_DNA"/>
</dbReference>
<feature type="compositionally biased region" description="Polar residues" evidence="1">
    <location>
        <begin position="414"/>
        <end position="423"/>
    </location>
</feature>
<dbReference type="Proteomes" id="UP000602076">
    <property type="component" value="Unassembled WGS sequence"/>
</dbReference>
<name>A0A927HA86_9BACI</name>
<accession>A0A927HA86</accession>
<evidence type="ECO:0000313" key="2">
    <source>
        <dbReference type="EMBL" id="MBD3107181.1"/>
    </source>
</evidence>
<comment type="caution">
    <text evidence="2">The sequence shown here is derived from an EMBL/GenBank/DDBJ whole genome shotgun (WGS) entry which is preliminary data.</text>
</comment>
<protein>
    <submittedName>
        <fullName evidence="2">Phage portal protein</fullName>
    </submittedName>
</protein>
<keyword evidence="3" id="KW-1185">Reference proteome</keyword>
<evidence type="ECO:0000313" key="3">
    <source>
        <dbReference type="Proteomes" id="UP000602076"/>
    </source>
</evidence>
<feature type="compositionally biased region" description="Basic and acidic residues" evidence="1">
    <location>
        <begin position="442"/>
        <end position="457"/>
    </location>
</feature>
<dbReference type="Pfam" id="PF04860">
    <property type="entry name" value="Phage_portal"/>
    <property type="match status" value="1"/>
</dbReference>
<evidence type="ECO:0000256" key="1">
    <source>
        <dbReference type="SAM" id="MobiDB-lite"/>
    </source>
</evidence>
<dbReference type="RefSeq" id="WP_190996729.1">
    <property type="nucleotide sequence ID" value="NZ_JACXSI010000003.1"/>
</dbReference>
<proteinExistence type="predicted"/>
<dbReference type="AlphaFoldDB" id="A0A927HA86"/>